<dbReference type="InterPro" id="IPR036514">
    <property type="entry name" value="SGNH_hydro_sf"/>
</dbReference>
<feature type="domain" description="SGNH hydrolase-type esterase" evidence="1">
    <location>
        <begin position="11"/>
        <end position="208"/>
    </location>
</feature>
<protein>
    <submittedName>
        <fullName evidence="2">SGNH hydrolase</fullName>
    </submittedName>
</protein>
<dbReference type="InterPro" id="IPR013830">
    <property type="entry name" value="SGNH_hydro"/>
</dbReference>
<dbReference type="GO" id="GO:0016787">
    <property type="term" value="F:hydrolase activity"/>
    <property type="evidence" value="ECO:0007669"/>
    <property type="project" value="UniProtKB-KW"/>
</dbReference>
<dbReference type="Proteomes" id="UP000076761">
    <property type="component" value="Unassembled WGS sequence"/>
</dbReference>
<dbReference type="InterPro" id="IPR045136">
    <property type="entry name" value="Iah1-like"/>
</dbReference>
<dbReference type="Pfam" id="PF13472">
    <property type="entry name" value="Lipase_GDSL_2"/>
    <property type="match status" value="1"/>
</dbReference>
<dbReference type="PANTHER" id="PTHR14209">
    <property type="entry name" value="ISOAMYL ACETATE-HYDROLYZING ESTERASE 1"/>
    <property type="match status" value="1"/>
</dbReference>
<evidence type="ECO:0000313" key="3">
    <source>
        <dbReference type="Proteomes" id="UP000076761"/>
    </source>
</evidence>
<keyword evidence="3" id="KW-1185">Reference proteome</keyword>
<name>A0A165VMG1_9AGAM</name>
<dbReference type="OrthoDB" id="671439at2759"/>
<sequence length="270" mass="30103">MNANVQDVVVLLGDSITEFGWDPHGLSQRLAQAYARKFDVINRGFSGYNTEWIIPVFEQFFAKSQDQAHLPKVQLLTIWFGANDACIPPEPQHVPLDAFTTNLSKLVNFVKSPDSPYYSPSTRVVLITPPPVYSKQWNETLVGQGGEPQGRSLDSSHRYAEAVKEVGKKEGVPVVDAWTGIWEAAGKVEEALRKYLSDGLHVNANGYADRNFGLTFGTQVVYDGLLKAISENYPAIHPEALQFVFAPFDEVQESQNRSETLIKRNAFVTK</sequence>
<accession>A0A165VMG1</accession>
<dbReference type="STRING" id="1314782.A0A165VMG1"/>
<organism evidence="2 3">
    <name type="scientific">Neolentinus lepideus HHB14362 ss-1</name>
    <dbReference type="NCBI Taxonomy" id="1314782"/>
    <lineage>
        <taxon>Eukaryota</taxon>
        <taxon>Fungi</taxon>
        <taxon>Dikarya</taxon>
        <taxon>Basidiomycota</taxon>
        <taxon>Agaricomycotina</taxon>
        <taxon>Agaricomycetes</taxon>
        <taxon>Gloeophyllales</taxon>
        <taxon>Gloeophyllaceae</taxon>
        <taxon>Neolentinus</taxon>
    </lineage>
</organism>
<dbReference type="InParanoid" id="A0A165VMG1"/>
<dbReference type="SUPFAM" id="SSF52266">
    <property type="entry name" value="SGNH hydrolase"/>
    <property type="match status" value="1"/>
</dbReference>
<reference evidence="2 3" key="1">
    <citation type="journal article" date="2016" name="Mol. Biol. Evol.">
        <title>Comparative Genomics of Early-Diverging Mushroom-Forming Fungi Provides Insights into the Origins of Lignocellulose Decay Capabilities.</title>
        <authorList>
            <person name="Nagy L.G."/>
            <person name="Riley R."/>
            <person name="Tritt A."/>
            <person name="Adam C."/>
            <person name="Daum C."/>
            <person name="Floudas D."/>
            <person name="Sun H."/>
            <person name="Yadav J.S."/>
            <person name="Pangilinan J."/>
            <person name="Larsson K.H."/>
            <person name="Matsuura K."/>
            <person name="Barry K."/>
            <person name="Labutti K."/>
            <person name="Kuo R."/>
            <person name="Ohm R.A."/>
            <person name="Bhattacharya S.S."/>
            <person name="Shirouzu T."/>
            <person name="Yoshinaga Y."/>
            <person name="Martin F.M."/>
            <person name="Grigoriev I.V."/>
            <person name="Hibbett D.S."/>
        </authorList>
    </citation>
    <scope>NUCLEOTIDE SEQUENCE [LARGE SCALE GENOMIC DNA]</scope>
    <source>
        <strain evidence="2 3">HHB14362 ss-1</strain>
    </source>
</reference>
<proteinExistence type="predicted"/>
<dbReference type="CDD" id="cd01838">
    <property type="entry name" value="Isoamyl_acetate_hydrolase_like"/>
    <property type="match status" value="1"/>
</dbReference>
<dbReference type="AlphaFoldDB" id="A0A165VMG1"/>
<keyword evidence="2" id="KW-0378">Hydrolase</keyword>
<evidence type="ECO:0000313" key="2">
    <source>
        <dbReference type="EMBL" id="KZT29892.1"/>
    </source>
</evidence>
<dbReference type="EMBL" id="KV425553">
    <property type="protein sequence ID" value="KZT29892.1"/>
    <property type="molecule type" value="Genomic_DNA"/>
</dbReference>
<dbReference type="PANTHER" id="PTHR14209:SF19">
    <property type="entry name" value="ISOAMYL ACETATE-HYDROLYZING ESTERASE 1 HOMOLOG"/>
    <property type="match status" value="1"/>
</dbReference>
<dbReference type="Gene3D" id="3.40.50.1110">
    <property type="entry name" value="SGNH hydrolase"/>
    <property type="match status" value="1"/>
</dbReference>
<evidence type="ECO:0000259" key="1">
    <source>
        <dbReference type="Pfam" id="PF13472"/>
    </source>
</evidence>
<dbReference type="FunCoup" id="A0A165VMG1">
    <property type="interactions" value="106"/>
</dbReference>
<gene>
    <name evidence="2" type="ORF">NEOLEDRAFT_1144954</name>
</gene>